<dbReference type="EMBL" id="VFOZ01000001">
    <property type="protein sequence ID" value="TQL97102.1"/>
    <property type="molecule type" value="Genomic_DNA"/>
</dbReference>
<dbReference type="PROSITE" id="PS51318">
    <property type="entry name" value="TAT"/>
    <property type="match status" value="1"/>
</dbReference>
<sequence>MVELNRRRVIAGIGLAAGTAAVAPLLGASAGAAAEAGDPDALLKAGRFDEAARGYEETLGKDPDNAHARARPRAF</sequence>
<evidence type="ECO:0000256" key="1">
    <source>
        <dbReference type="SAM" id="MobiDB-lite"/>
    </source>
</evidence>
<name>A0A543CJ19_9ACTN</name>
<dbReference type="InterPro" id="IPR006311">
    <property type="entry name" value="TAT_signal"/>
</dbReference>
<feature type="compositionally biased region" description="Basic and acidic residues" evidence="1">
    <location>
        <begin position="56"/>
        <end position="67"/>
    </location>
</feature>
<evidence type="ECO:0008006" key="4">
    <source>
        <dbReference type="Google" id="ProtNLM"/>
    </source>
</evidence>
<proteinExistence type="predicted"/>
<keyword evidence="3" id="KW-1185">Reference proteome</keyword>
<dbReference type="AlphaFoldDB" id="A0A543CJ19"/>
<evidence type="ECO:0000313" key="3">
    <source>
        <dbReference type="Proteomes" id="UP000316096"/>
    </source>
</evidence>
<feature type="region of interest" description="Disordered" evidence="1">
    <location>
        <begin position="56"/>
        <end position="75"/>
    </location>
</feature>
<evidence type="ECO:0000313" key="2">
    <source>
        <dbReference type="EMBL" id="TQL97102.1"/>
    </source>
</evidence>
<protein>
    <recommendedName>
        <fullName evidence="4">Tetratricopeptide repeat protein</fullName>
    </recommendedName>
</protein>
<comment type="caution">
    <text evidence="2">The sequence shown here is derived from an EMBL/GenBank/DDBJ whole genome shotgun (WGS) entry which is preliminary data.</text>
</comment>
<dbReference type="OrthoDB" id="3449821at2"/>
<gene>
    <name evidence="2" type="ORF">FB559_2677</name>
</gene>
<organism evidence="2 3">
    <name type="scientific">Actinoallomurus bryophytorum</name>
    <dbReference type="NCBI Taxonomy" id="1490222"/>
    <lineage>
        <taxon>Bacteria</taxon>
        <taxon>Bacillati</taxon>
        <taxon>Actinomycetota</taxon>
        <taxon>Actinomycetes</taxon>
        <taxon>Streptosporangiales</taxon>
        <taxon>Thermomonosporaceae</taxon>
        <taxon>Actinoallomurus</taxon>
    </lineage>
</organism>
<dbReference type="Proteomes" id="UP000316096">
    <property type="component" value="Unassembled WGS sequence"/>
</dbReference>
<dbReference type="RefSeq" id="WP_141955877.1">
    <property type="nucleotide sequence ID" value="NZ_VFOZ01000001.1"/>
</dbReference>
<reference evidence="2 3" key="1">
    <citation type="submission" date="2019-06" db="EMBL/GenBank/DDBJ databases">
        <title>Sequencing the genomes of 1000 actinobacteria strains.</title>
        <authorList>
            <person name="Klenk H.-P."/>
        </authorList>
    </citation>
    <scope>NUCLEOTIDE SEQUENCE [LARGE SCALE GENOMIC DNA]</scope>
    <source>
        <strain evidence="2 3">DSM 102200</strain>
    </source>
</reference>
<accession>A0A543CJ19</accession>